<feature type="domain" description="HTH cro/C1-type" evidence="1">
    <location>
        <begin position="19"/>
        <end position="74"/>
    </location>
</feature>
<dbReference type="SMART" id="SM00530">
    <property type="entry name" value="HTH_XRE"/>
    <property type="match status" value="1"/>
</dbReference>
<dbReference type="InterPro" id="IPR043917">
    <property type="entry name" value="DUF5753"/>
</dbReference>
<dbReference type="Gene3D" id="1.10.260.40">
    <property type="entry name" value="lambda repressor-like DNA-binding domains"/>
    <property type="match status" value="1"/>
</dbReference>
<keyword evidence="3" id="KW-1185">Reference proteome</keyword>
<dbReference type="RefSeq" id="WP_086159727.1">
    <property type="nucleotide sequence ID" value="NZ_CP021121.1"/>
</dbReference>
<name>A0A1W7CZX2_9ACTN</name>
<organism evidence="2 3">
    <name type="scientific">Streptomyces marincola</name>
    <dbReference type="NCBI Taxonomy" id="2878388"/>
    <lineage>
        <taxon>Bacteria</taxon>
        <taxon>Bacillati</taxon>
        <taxon>Actinomycetota</taxon>
        <taxon>Actinomycetes</taxon>
        <taxon>Kitasatosporales</taxon>
        <taxon>Streptomycetaceae</taxon>
        <taxon>Streptomyces</taxon>
    </lineage>
</organism>
<dbReference type="OrthoDB" id="4115547at2"/>
<evidence type="ECO:0000313" key="2">
    <source>
        <dbReference type="EMBL" id="ARQ69860.1"/>
    </source>
</evidence>
<accession>A0A1W7CZX2</accession>
<dbReference type="InterPro" id="IPR010982">
    <property type="entry name" value="Lambda_DNA-bd_dom_sf"/>
</dbReference>
<dbReference type="InterPro" id="IPR001387">
    <property type="entry name" value="Cro/C1-type_HTH"/>
</dbReference>
<dbReference type="Pfam" id="PF13560">
    <property type="entry name" value="HTH_31"/>
    <property type="match status" value="1"/>
</dbReference>
<dbReference type="AlphaFoldDB" id="A0A1W7CZX2"/>
<evidence type="ECO:0000259" key="1">
    <source>
        <dbReference type="PROSITE" id="PS50943"/>
    </source>
</evidence>
<reference evidence="2 3" key="1">
    <citation type="submission" date="2017-05" db="EMBL/GenBank/DDBJ databases">
        <title>Complete genome sequence of Streptomyces sp. SCSIO 03032 revealed the diverse biosynthetic pathways for its bioactive secondary metabolites.</title>
        <authorList>
            <person name="Ma L."/>
            <person name="Zhu Y."/>
            <person name="Zhang W."/>
            <person name="Zhang G."/>
            <person name="Tian X."/>
            <person name="Zhang S."/>
            <person name="Zhang C."/>
        </authorList>
    </citation>
    <scope>NUCLEOTIDE SEQUENCE [LARGE SCALE GENOMIC DNA]</scope>
    <source>
        <strain evidence="2 3">SCSIO 03032</strain>
    </source>
</reference>
<dbReference type="KEGG" id="smao:CAG99_14180"/>
<dbReference type="CDD" id="cd00093">
    <property type="entry name" value="HTH_XRE"/>
    <property type="match status" value="1"/>
</dbReference>
<evidence type="ECO:0000313" key="3">
    <source>
        <dbReference type="Proteomes" id="UP000194218"/>
    </source>
</evidence>
<gene>
    <name evidence="2" type="ORF">CAG99_14180</name>
</gene>
<sequence length="291" mass="32379">MPNVRAIPTLRRRRLGGTLRRYRHEAGVTLVTAATAMGWDDSKLSRIETAVARLLPQDVAKLLSQYGVTDPQVIAALEGLAKDAGKQGWWQAYGDVVALNYKDYLTLETDAESVHIYTPGLVPGLLQTGPYAREIIAGISTTHTSEEVAALAEIRKMRQAILTTRPEGRPLKLWAVVHEAGLHQRFAGQPFLMRQQLKHLLDMTELPNVTIQVMPLIATPNPGMLGLFEIVRFPHPWATVVNLENIQGGYFVEGTEDVKVFESAFERVVAAALSVDDSRQLIRTLIERNRK</sequence>
<dbReference type="GO" id="GO:0003677">
    <property type="term" value="F:DNA binding"/>
    <property type="evidence" value="ECO:0007669"/>
    <property type="project" value="InterPro"/>
</dbReference>
<dbReference type="SUPFAM" id="SSF47413">
    <property type="entry name" value="lambda repressor-like DNA-binding domains"/>
    <property type="match status" value="1"/>
</dbReference>
<dbReference type="EMBL" id="CP021121">
    <property type="protein sequence ID" value="ARQ69860.1"/>
    <property type="molecule type" value="Genomic_DNA"/>
</dbReference>
<dbReference type="Pfam" id="PF19054">
    <property type="entry name" value="DUF5753"/>
    <property type="match status" value="1"/>
</dbReference>
<dbReference type="Proteomes" id="UP000194218">
    <property type="component" value="Chromosome"/>
</dbReference>
<protein>
    <submittedName>
        <fullName evidence="2">XRE family transcriptional regulator</fullName>
    </submittedName>
</protein>
<proteinExistence type="predicted"/>
<dbReference type="PROSITE" id="PS50943">
    <property type="entry name" value="HTH_CROC1"/>
    <property type="match status" value="1"/>
</dbReference>